<dbReference type="PANTHER" id="PTHR12770">
    <property type="entry name" value="RUS1 FAMILY PROTEIN C16ORF58"/>
    <property type="match status" value="1"/>
</dbReference>
<sequence>MRSCPVLSSSRDGNIACRKQMLKPVSFPRQALSGNGQRSSQICFQHPLGNGDWRVPQAQLVILRRRSLRAFLNSPRSDWIREGITELRLRISSDCNAYKDKGRGCCKAFKGAIYDYCRGDGQDGSGNGRGCSNGGSGWPWGNGWGNGRDGLFQGQACLIFLLGYLVKHACDNIEASTEKLEPDAVFEVRGGMNMARITGRNLFSVTGDYLNYTLWRMGQNIASQINGVLTTQALLYAVGLGKGAIPTAAALNWVLKDGIGYLSKILLANYGRHFDVHPKGWRLLADLLENASYALELLTPIYPHLFVYLGAAAGAGKSAAGLIQAATRSCFYAGFAAQRNFAEVIAKGEAQGMVSKFLGIALGIAISASVGASGPRLVVTFLMVTGIHMFCNLKSYQAVQLRTLNPYRACLIFGEYIRGGVVASVEEVNAAEPIFTEIPFLLLKQFKHKGNTGNVLSLETKEDAATIASKLKLGVSFRNVIRSQSEADRLFKIYRDEKYVLVERQNAYQALLKEGTTSRDLLKLMLQVCYLHQLRTGQDEGDFDFYVSSSVEISHRLAVEKFDLVQKQLSLAGWSILDGVVARPLPYRLLNVPV</sequence>
<dbReference type="InterPro" id="IPR006968">
    <property type="entry name" value="RUS_fam"/>
</dbReference>
<keyword evidence="5" id="KW-1185">Reference proteome</keyword>
<evidence type="ECO:0000313" key="4">
    <source>
        <dbReference type="EMBL" id="KAI5061851.1"/>
    </source>
</evidence>
<feature type="domain" description="Protein root UVB sensitive/RUS" evidence="2">
    <location>
        <begin position="204"/>
        <end position="418"/>
    </location>
</feature>
<dbReference type="Pfam" id="PF04884">
    <property type="entry name" value="UVB_sens_prot"/>
    <property type="match status" value="1"/>
</dbReference>
<dbReference type="OrthoDB" id="364779at2759"/>
<dbReference type="EMBL" id="JABFUD020000022">
    <property type="protein sequence ID" value="KAI5061851.1"/>
    <property type="molecule type" value="Genomic_DNA"/>
</dbReference>
<dbReference type="GO" id="GO:0032502">
    <property type="term" value="P:developmental process"/>
    <property type="evidence" value="ECO:0007669"/>
    <property type="project" value="TreeGrafter"/>
</dbReference>
<dbReference type="GO" id="GO:0009941">
    <property type="term" value="C:chloroplast envelope"/>
    <property type="evidence" value="ECO:0007669"/>
    <property type="project" value="TreeGrafter"/>
</dbReference>
<protein>
    <recommendedName>
        <fullName evidence="6">Protein root UVB sensitive 1, chloroplastic</fullName>
    </recommendedName>
</protein>
<dbReference type="GO" id="GO:0010224">
    <property type="term" value="P:response to UV-B"/>
    <property type="evidence" value="ECO:0007669"/>
    <property type="project" value="TreeGrafter"/>
</dbReference>
<organism evidence="4 5">
    <name type="scientific">Adiantum capillus-veneris</name>
    <name type="common">Maidenhair fern</name>
    <dbReference type="NCBI Taxonomy" id="13818"/>
    <lineage>
        <taxon>Eukaryota</taxon>
        <taxon>Viridiplantae</taxon>
        <taxon>Streptophyta</taxon>
        <taxon>Embryophyta</taxon>
        <taxon>Tracheophyta</taxon>
        <taxon>Polypodiopsida</taxon>
        <taxon>Polypodiidae</taxon>
        <taxon>Polypodiales</taxon>
        <taxon>Pteridineae</taxon>
        <taxon>Pteridaceae</taxon>
        <taxon>Vittarioideae</taxon>
        <taxon>Adiantum</taxon>
    </lineage>
</organism>
<evidence type="ECO:0000259" key="3">
    <source>
        <dbReference type="Pfam" id="PF24160"/>
    </source>
</evidence>
<comment type="similarity">
    <text evidence="1">Belongs to the RUS1 family.</text>
</comment>
<dbReference type="InterPro" id="IPR054549">
    <property type="entry name" value="UVB_sens_RUS_dom"/>
</dbReference>
<evidence type="ECO:0000259" key="2">
    <source>
        <dbReference type="Pfam" id="PF04884"/>
    </source>
</evidence>
<gene>
    <name evidence="4" type="ORF">GOP47_0022390</name>
</gene>
<dbReference type="Proteomes" id="UP000886520">
    <property type="component" value="Chromosome 22"/>
</dbReference>
<proteinExistence type="inferred from homology"/>
<comment type="caution">
    <text evidence="4">The sequence shown here is derived from an EMBL/GenBank/DDBJ whole genome shotgun (WGS) entry which is preliminary data.</text>
</comment>
<dbReference type="InterPro" id="IPR055412">
    <property type="entry name" value="UVB_sens_C"/>
</dbReference>
<evidence type="ECO:0000313" key="5">
    <source>
        <dbReference type="Proteomes" id="UP000886520"/>
    </source>
</evidence>
<reference evidence="4" key="1">
    <citation type="submission" date="2021-01" db="EMBL/GenBank/DDBJ databases">
        <title>Adiantum capillus-veneris genome.</title>
        <authorList>
            <person name="Fang Y."/>
            <person name="Liao Q."/>
        </authorList>
    </citation>
    <scope>NUCLEOTIDE SEQUENCE</scope>
    <source>
        <strain evidence="4">H3</strain>
        <tissue evidence="4">Leaf</tissue>
    </source>
</reference>
<dbReference type="PANTHER" id="PTHR12770:SF22">
    <property type="entry name" value="PROTEIN ROOT UVB SENSITIVE 1, CHLOROPLASTIC"/>
    <property type="match status" value="1"/>
</dbReference>
<name>A0A9D4U5A6_ADICA</name>
<evidence type="ECO:0008006" key="6">
    <source>
        <dbReference type="Google" id="ProtNLM"/>
    </source>
</evidence>
<accession>A0A9D4U5A6</accession>
<evidence type="ECO:0000256" key="1">
    <source>
        <dbReference type="ARBA" id="ARBA00007558"/>
    </source>
</evidence>
<dbReference type="Pfam" id="PF24160">
    <property type="entry name" value="UVB_sens_C"/>
    <property type="match status" value="1"/>
</dbReference>
<feature type="domain" description="Root UVB sensitive protein C-terminal" evidence="3">
    <location>
        <begin position="469"/>
        <end position="575"/>
    </location>
</feature>
<dbReference type="AlphaFoldDB" id="A0A9D4U5A6"/>